<keyword evidence="2" id="KW-0813">Transport</keyword>
<keyword evidence="10" id="KW-0675">Receptor</keyword>
<dbReference type="InterPro" id="IPR012910">
    <property type="entry name" value="Plug_dom"/>
</dbReference>
<evidence type="ECO:0000256" key="8">
    <source>
        <dbReference type="SAM" id="SignalP"/>
    </source>
</evidence>
<dbReference type="SUPFAM" id="SSF49452">
    <property type="entry name" value="Starch-binding domain-like"/>
    <property type="match status" value="1"/>
</dbReference>
<comment type="caution">
    <text evidence="10">The sequence shown here is derived from an EMBL/GenBank/DDBJ whole genome shotgun (WGS) entry which is preliminary data.</text>
</comment>
<name>A0A0C2D2I6_9BACT</name>
<dbReference type="PANTHER" id="PTHR30069">
    <property type="entry name" value="TONB-DEPENDENT OUTER MEMBRANE RECEPTOR"/>
    <property type="match status" value="1"/>
</dbReference>
<proteinExistence type="predicted"/>
<dbReference type="EMBL" id="JMCC02000044">
    <property type="protein sequence ID" value="KIG15980.1"/>
    <property type="molecule type" value="Genomic_DNA"/>
</dbReference>
<accession>A0A0C2D2I6</accession>
<keyword evidence="6" id="KW-0472">Membrane</keyword>
<keyword evidence="3" id="KW-1134">Transmembrane beta strand</keyword>
<dbReference type="Gene3D" id="2.40.170.20">
    <property type="entry name" value="TonB-dependent receptor, beta-barrel domain"/>
    <property type="match status" value="1"/>
</dbReference>
<evidence type="ECO:0000256" key="3">
    <source>
        <dbReference type="ARBA" id="ARBA00022452"/>
    </source>
</evidence>
<dbReference type="GO" id="GO:0009279">
    <property type="term" value="C:cell outer membrane"/>
    <property type="evidence" value="ECO:0007669"/>
    <property type="project" value="UniProtKB-SubCell"/>
</dbReference>
<dbReference type="GO" id="GO:0044718">
    <property type="term" value="P:siderophore transmembrane transport"/>
    <property type="evidence" value="ECO:0007669"/>
    <property type="project" value="TreeGrafter"/>
</dbReference>
<evidence type="ECO:0000256" key="4">
    <source>
        <dbReference type="ARBA" id="ARBA00022692"/>
    </source>
</evidence>
<dbReference type="InterPro" id="IPR013784">
    <property type="entry name" value="Carb-bd-like_fold"/>
</dbReference>
<evidence type="ECO:0000259" key="9">
    <source>
        <dbReference type="Pfam" id="PF07715"/>
    </source>
</evidence>
<organism evidence="10 11">
    <name type="scientific">Enhygromyxa salina</name>
    <dbReference type="NCBI Taxonomy" id="215803"/>
    <lineage>
        <taxon>Bacteria</taxon>
        <taxon>Pseudomonadati</taxon>
        <taxon>Myxococcota</taxon>
        <taxon>Polyangia</taxon>
        <taxon>Nannocystales</taxon>
        <taxon>Nannocystaceae</taxon>
        <taxon>Enhygromyxa</taxon>
    </lineage>
</organism>
<gene>
    <name evidence="10" type="ORF">DB30_05034</name>
</gene>
<dbReference type="SUPFAM" id="SSF56935">
    <property type="entry name" value="Porins"/>
    <property type="match status" value="1"/>
</dbReference>
<evidence type="ECO:0000313" key="11">
    <source>
        <dbReference type="Proteomes" id="UP000031599"/>
    </source>
</evidence>
<keyword evidence="5 8" id="KW-0732">Signal</keyword>
<evidence type="ECO:0000256" key="6">
    <source>
        <dbReference type="ARBA" id="ARBA00023136"/>
    </source>
</evidence>
<dbReference type="GO" id="GO:0015344">
    <property type="term" value="F:siderophore uptake transmembrane transporter activity"/>
    <property type="evidence" value="ECO:0007669"/>
    <property type="project" value="TreeGrafter"/>
</dbReference>
<evidence type="ECO:0000256" key="7">
    <source>
        <dbReference type="ARBA" id="ARBA00023237"/>
    </source>
</evidence>
<evidence type="ECO:0000256" key="2">
    <source>
        <dbReference type="ARBA" id="ARBA00022448"/>
    </source>
</evidence>
<evidence type="ECO:0000256" key="1">
    <source>
        <dbReference type="ARBA" id="ARBA00004571"/>
    </source>
</evidence>
<sequence>MRRARWVGACCGLLTVLVSGVAWPAPPAPPSPDAQRAAPERVTVEGRVLEAGGARAPVSGAVVMLVDAPAGVRPGKPARDPLDPEAVTWMLRAETDADGLFSIAEVPSGSLRVVIVAGGYERLEVWAQAPSKPSLELFVEPEQDGAYRTEVAVTRERLAPPDHNLSGEQARHYAGSGDDPLLATLNLPGVARTPGGFGLLSLRGGNPTDTGFYLDGHPIPRAFHVVPIASVISPPMTDRVELSAGNYGPGYGSFSGGMVHVFSRAGRREGVHGQAHVDLFDLGLTTEAPVGPGAMHFGFRRSHIDAVVRGAEGVIGQTGILLPTYWDYLGRLDIPVRPNHELTLRALGAGDRLRARGPDPVPGQTPNLFDYGASFHRFDLDYRVDDGDWRVLVSPSIRLDSARFQQDFVIRRDATVLSGRVEVENDLQEWLTLHLGTDLVYDRWRRRERVAAEIGADISDADQVTVDESRTGQQARFGMWIATTARYRNWSFVPSLRLNLFAYAGRQLVRFDPRFEVHAQVHPKLEWFAKIGMFSIPVVASTGGASANLVTPNGSFQGGVADIPPYLLAYFDPQIEGEPRDRSAAATSAVQASTGVVAQLGWDLDLRGTLFWREVVPTTINIVFPTTTFEQRTARQRSMGLELMLRRALGPKLDGWIGYTLLWARVQRDGQDWIPAQFDQRHSLVLLLSAALPRNFRFGGRFRLVSGNPENTVLGGEASNSIVGWFYRPIRGVRGTTYQPAFHQLDLRIDKRWVLRRTSVTAYLDVQNVYNRQYPEVSLYTRDWSQRASLIGLPIYPSLGVQVDF</sequence>
<reference evidence="10 11" key="1">
    <citation type="submission" date="2014-12" db="EMBL/GenBank/DDBJ databases">
        <title>Genome assembly of Enhygromyxa salina DSM 15201.</title>
        <authorList>
            <person name="Sharma G."/>
            <person name="Subramanian S."/>
        </authorList>
    </citation>
    <scope>NUCLEOTIDE SEQUENCE [LARGE SCALE GENOMIC DNA]</scope>
    <source>
        <strain evidence="10 11">DSM 15201</strain>
    </source>
</reference>
<protein>
    <submittedName>
        <fullName evidence="10">TonB family protein / TonB-dependent receptor</fullName>
    </submittedName>
</protein>
<dbReference type="Proteomes" id="UP000031599">
    <property type="component" value="Unassembled WGS sequence"/>
</dbReference>
<dbReference type="InterPro" id="IPR036942">
    <property type="entry name" value="Beta-barrel_TonB_sf"/>
</dbReference>
<dbReference type="PANTHER" id="PTHR30069:SF29">
    <property type="entry name" value="HEMOGLOBIN AND HEMOGLOBIN-HAPTOGLOBIN-BINDING PROTEIN 1-RELATED"/>
    <property type="match status" value="1"/>
</dbReference>
<keyword evidence="7" id="KW-0998">Cell outer membrane</keyword>
<evidence type="ECO:0000256" key="5">
    <source>
        <dbReference type="ARBA" id="ARBA00022729"/>
    </source>
</evidence>
<dbReference type="GO" id="GO:0030246">
    <property type="term" value="F:carbohydrate binding"/>
    <property type="evidence" value="ECO:0007669"/>
    <property type="project" value="InterPro"/>
</dbReference>
<comment type="subcellular location">
    <subcellularLocation>
        <location evidence="1">Cell outer membrane</location>
        <topology evidence="1">Multi-pass membrane protein</topology>
    </subcellularLocation>
</comment>
<dbReference type="Pfam" id="PF07715">
    <property type="entry name" value="Plug"/>
    <property type="match status" value="1"/>
</dbReference>
<evidence type="ECO:0000313" key="10">
    <source>
        <dbReference type="EMBL" id="KIG15980.1"/>
    </source>
</evidence>
<feature type="signal peptide" evidence="8">
    <location>
        <begin position="1"/>
        <end position="24"/>
    </location>
</feature>
<dbReference type="InterPro" id="IPR039426">
    <property type="entry name" value="TonB-dep_rcpt-like"/>
</dbReference>
<dbReference type="RefSeq" id="WP_052550520.1">
    <property type="nucleotide sequence ID" value="NZ_JMCC02000044.1"/>
</dbReference>
<keyword evidence="4" id="KW-0812">Transmembrane</keyword>
<feature type="domain" description="TonB-dependent receptor plug" evidence="9">
    <location>
        <begin position="186"/>
        <end position="257"/>
    </location>
</feature>
<dbReference type="AlphaFoldDB" id="A0A0C2D2I6"/>
<feature type="chain" id="PRO_5002147573" evidence="8">
    <location>
        <begin position="25"/>
        <end position="805"/>
    </location>
</feature>